<evidence type="ECO:0000313" key="6">
    <source>
        <dbReference type="Proteomes" id="UP001412067"/>
    </source>
</evidence>
<evidence type="ECO:0000313" key="5">
    <source>
        <dbReference type="EMBL" id="KAK8952842.1"/>
    </source>
</evidence>
<evidence type="ECO:0000259" key="4">
    <source>
        <dbReference type="Pfam" id="PF02902"/>
    </source>
</evidence>
<dbReference type="Proteomes" id="UP001412067">
    <property type="component" value="Unassembled WGS sequence"/>
</dbReference>
<dbReference type="InterPro" id="IPR003653">
    <property type="entry name" value="Peptidase_C48_C"/>
</dbReference>
<proteinExistence type="inferred from homology"/>
<evidence type="ECO:0000256" key="2">
    <source>
        <dbReference type="ARBA" id="ARBA00022670"/>
    </source>
</evidence>
<dbReference type="Gene3D" id="3.40.395.10">
    <property type="entry name" value="Adenoviral Proteinase, Chain A"/>
    <property type="match status" value="1"/>
</dbReference>
<dbReference type="Pfam" id="PF02902">
    <property type="entry name" value="Peptidase_C48"/>
    <property type="match status" value="1"/>
</dbReference>
<reference evidence="5 6" key="1">
    <citation type="journal article" date="2022" name="Nat. Plants">
        <title>Genomes of leafy and leafless Platanthera orchids illuminate the evolution of mycoheterotrophy.</title>
        <authorList>
            <person name="Li M.H."/>
            <person name="Liu K.W."/>
            <person name="Li Z."/>
            <person name="Lu H.C."/>
            <person name="Ye Q.L."/>
            <person name="Zhang D."/>
            <person name="Wang J.Y."/>
            <person name="Li Y.F."/>
            <person name="Zhong Z.M."/>
            <person name="Liu X."/>
            <person name="Yu X."/>
            <person name="Liu D.K."/>
            <person name="Tu X.D."/>
            <person name="Liu B."/>
            <person name="Hao Y."/>
            <person name="Liao X.Y."/>
            <person name="Jiang Y.T."/>
            <person name="Sun W.H."/>
            <person name="Chen J."/>
            <person name="Chen Y.Q."/>
            <person name="Ai Y."/>
            <person name="Zhai J.W."/>
            <person name="Wu S.S."/>
            <person name="Zhou Z."/>
            <person name="Hsiao Y.Y."/>
            <person name="Wu W.L."/>
            <person name="Chen Y.Y."/>
            <person name="Lin Y.F."/>
            <person name="Hsu J.L."/>
            <person name="Li C.Y."/>
            <person name="Wang Z.W."/>
            <person name="Zhao X."/>
            <person name="Zhong W.Y."/>
            <person name="Ma X.K."/>
            <person name="Ma L."/>
            <person name="Huang J."/>
            <person name="Chen G.Z."/>
            <person name="Huang M.Z."/>
            <person name="Huang L."/>
            <person name="Peng D.H."/>
            <person name="Luo Y.B."/>
            <person name="Zou S.Q."/>
            <person name="Chen S.P."/>
            <person name="Lan S."/>
            <person name="Tsai W.C."/>
            <person name="Van de Peer Y."/>
            <person name="Liu Z.J."/>
        </authorList>
    </citation>
    <scope>NUCLEOTIDE SEQUENCE [LARGE SCALE GENOMIC DNA]</scope>
    <source>
        <strain evidence="5">Lor288</strain>
    </source>
</reference>
<name>A0ABR2LVE5_9ASPA</name>
<dbReference type="InterPro" id="IPR038765">
    <property type="entry name" value="Papain-like_cys_pep_sf"/>
</dbReference>
<comment type="caution">
    <text evidence="5">The sequence shown here is derived from an EMBL/GenBank/DDBJ whole genome shotgun (WGS) entry which is preliminary data.</text>
</comment>
<comment type="similarity">
    <text evidence="1">Belongs to the peptidase C48 family.</text>
</comment>
<feature type="domain" description="Ubiquitin-like protease family profile" evidence="4">
    <location>
        <begin position="35"/>
        <end position="129"/>
    </location>
</feature>
<sequence>MYAKTEEEQWWNRSGVRLISFIVDFLGASVQLEELHKKYIKKPNEKFDYIEIVALNEAIGDQFEKPLETWELIVVEGIPRQSNYIDCGVYVMKYFETLVKCGEIDWDPCIVDWAKNMPKFRAEIAYEILFELNSTRK</sequence>
<evidence type="ECO:0000256" key="3">
    <source>
        <dbReference type="ARBA" id="ARBA00022801"/>
    </source>
</evidence>
<keyword evidence="2" id="KW-0645">Protease</keyword>
<gene>
    <name evidence="5" type="ORF">KSP40_PGU013954</name>
</gene>
<dbReference type="SUPFAM" id="SSF54001">
    <property type="entry name" value="Cysteine proteinases"/>
    <property type="match status" value="1"/>
</dbReference>
<organism evidence="5 6">
    <name type="scientific">Platanthera guangdongensis</name>
    <dbReference type="NCBI Taxonomy" id="2320717"/>
    <lineage>
        <taxon>Eukaryota</taxon>
        <taxon>Viridiplantae</taxon>
        <taxon>Streptophyta</taxon>
        <taxon>Embryophyta</taxon>
        <taxon>Tracheophyta</taxon>
        <taxon>Spermatophyta</taxon>
        <taxon>Magnoliopsida</taxon>
        <taxon>Liliopsida</taxon>
        <taxon>Asparagales</taxon>
        <taxon>Orchidaceae</taxon>
        <taxon>Orchidoideae</taxon>
        <taxon>Orchideae</taxon>
        <taxon>Orchidinae</taxon>
        <taxon>Platanthera</taxon>
    </lineage>
</organism>
<evidence type="ECO:0000256" key="1">
    <source>
        <dbReference type="ARBA" id="ARBA00005234"/>
    </source>
</evidence>
<keyword evidence="6" id="KW-1185">Reference proteome</keyword>
<dbReference type="EMBL" id="JBBWWR010000014">
    <property type="protein sequence ID" value="KAK8952842.1"/>
    <property type="molecule type" value="Genomic_DNA"/>
</dbReference>
<protein>
    <recommendedName>
        <fullName evidence="4">Ubiquitin-like protease family profile domain-containing protein</fullName>
    </recommendedName>
</protein>
<keyword evidence="3" id="KW-0378">Hydrolase</keyword>
<accession>A0ABR2LVE5</accession>